<dbReference type="PANTHER" id="PTHR43619:SF2">
    <property type="entry name" value="S-ADENOSYL-L-METHIONINE-DEPENDENT METHYLTRANSFERASES SUPERFAMILY PROTEIN"/>
    <property type="match status" value="1"/>
</dbReference>
<dbReference type="InterPro" id="IPR011610">
    <property type="entry name" value="SAM_mthyl_Trfase_ML2640-like"/>
</dbReference>
<dbReference type="EC" id="2.1.1.-" evidence="4"/>
<evidence type="ECO:0000256" key="1">
    <source>
        <dbReference type="ARBA" id="ARBA00008138"/>
    </source>
</evidence>
<dbReference type="EMBL" id="QVMU01000006">
    <property type="protein sequence ID" value="RJX71975.1"/>
    <property type="molecule type" value="Genomic_DNA"/>
</dbReference>
<dbReference type="Gene3D" id="3.40.50.150">
    <property type="entry name" value="Vaccinia Virus protein VP39"/>
    <property type="match status" value="1"/>
</dbReference>
<accession>A0A3A6QHH3</accession>
<comment type="caution">
    <text evidence="5">The sequence shown here is derived from an EMBL/GenBank/DDBJ whole genome shotgun (WGS) entry which is preliminary data.</text>
</comment>
<evidence type="ECO:0000256" key="3">
    <source>
        <dbReference type="ARBA" id="ARBA00022679"/>
    </source>
</evidence>
<protein>
    <recommendedName>
        <fullName evidence="4">S-adenosyl-L-methionine-dependent methyltransferase</fullName>
        <ecNumber evidence="4">2.1.1.-</ecNumber>
    </recommendedName>
</protein>
<keyword evidence="6" id="KW-1185">Reference proteome</keyword>
<keyword evidence="3 5" id="KW-0808">Transferase</keyword>
<keyword evidence="2 4" id="KW-0489">Methyltransferase</keyword>
<dbReference type="InterPro" id="IPR029063">
    <property type="entry name" value="SAM-dependent_MTases_sf"/>
</dbReference>
<evidence type="ECO:0000256" key="2">
    <source>
        <dbReference type="ARBA" id="ARBA00022603"/>
    </source>
</evidence>
<name>A0A3A6QHH3_9VIBR</name>
<dbReference type="SUPFAM" id="SSF53335">
    <property type="entry name" value="S-adenosyl-L-methionine-dependent methyltransferases"/>
    <property type="match status" value="1"/>
</dbReference>
<comment type="function">
    <text evidence="4">Exhibits S-adenosyl-L-methionine-dependent methyltransferase activity.</text>
</comment>
<dbReference type="NCBIfam" id="TIGR00027">
    <property type="entry name" value="mthyl_TIGR00027"/>
    <property type="match status" value="1"/>
</dbReference>
<evidence type="ECO:0000313" key="5">
    <source>
        <dbReference type="EMBL" id="RJX71975.1"/>
    </source>
</evidence>
<dbReference type="RefSeq" id="WP_120030622.1">
    <property type="nucleotide sequence ID" value="NZ_QVMU01000006.1"/>
</dbReference>
<gene>
    <name evidence="5" type="ORF">DZ860_09100</name>
</gene>
<dbReference type="GO" id="GO:0032259">
    <property type="term" value="P:methylation"/>
    <property type="evidence" value="ECO:0007669"/>
    <property type="project" value="UniProtKB-KW"/>
</dbReference>
<reference evidence="5 6" key="1">
    <citation type="submission" date="2018-08" db="EMBL/GenBank/DDBJ databases">
        <title>Vibrio isolated from the Eastern China Marginal Seas.</title>
        <authorList>
            <person name="Li Y."/>
        </authorList>
    </citation>
    <scope>NUCLEOTIDE SEQUENCE [LARGE SCALE GENOMIC DNA]</scope>
    <source>
        <strain evidence="5 6">BEI233</strain>
    </source>
</reference>
<keyword evidence="4" id="KW-0949">S-adenosyl-L-methionine</keyword>
<dbReference type="InterPro" id="IPR007213">
    <property type="entry name" value="Ppm1/Ppm2/Tcmp"/>
</dbReference>
<evidence type="ECO:0000313" key="6">
    <source>
        <dbReference type="Proteomes" id="UP000273252"/>
    </source>
</evidence>
<dbReference type="AlphaFoldDB" id="A0A3A6QHH3"/>
<organism evidence="5 6">
    <name type="scientific">Vibrio sinensis</name>
    <dbReference type="NCBI Taxonomy" id="2302434"/>
    <lineage>
        <taxon>Bacteria</taxon>
        <taxon>Pseudomonadati</taxon>
        <taxon>Pseudomonadota</taxon>
        <taxon>Gammaproteobacteria</taxon>
        <taxon>Vibrionales</taxon>
        <taxon>Vibrionaceae</taxon>
        <taxon>Vibrio</taxon>
    </lineage>
</organism>
<sequence length="303" mass="33804">MSHLIFRKDGTAQGVAKQRLIETLATPDKRIINDPYAERFVAGAGLIKILGHRSSVWITKKFAPGFHEHLISRTRFIDDLIEESAANNTEQYVILGAGYDLRAHRLSLPLSMKIFEVDQPEVQARKRSKLPPEIPNLGNVTYVGMDFNHQSLTEQLLKAGFDRNKSTVFTLEGVSQYITKEALSATIQELATLTTETSATFFISYVDQLLVDAPEACFGLGYPNPVKMAKTITRLSAKVGEPWISFYTAKEIDVLLSENGFSLTENTSLAELNSVYFSPVGRTLPEEQIFKLEHFVVAKSSLT</sequence>
<dbReference type="PANTHER" id="PTHR43619">
    <property type="entry name" value="S-ADENOSYL-L-METHIONINE-DEPENDENT METHYLTRANSFERASE YKTD-RELATED"/>
    <property type="match status" value="1"/>
</dbReference>
<dbReference type="Pfam" id="PF04072">
    <property type="entry name" value="LCM"/>
    <property type="match status" value="1"/>
</dbReference>
<dbReference type="GO" id="GO:0008168">
    <property type="term" value="F:methyltransferase activity"/>
    <property type="evidence" value="ECO:0007669"/>
    <property type="project" value="UniProtKB-UniRule"/>
</dbReference>
<dbReference type="OrthoDB" id="9806164at2"/>
<dbReference type="Proteomes" id="UP000273252">
    <property type="component" value="Unassembled WGS sequence"/>
</dbReference>
<evidence type="ECO:0000256" key="4">
    <source>
        <dbReference type="RuleBase" id="RU362030"/>
    </source>
</evidence>
<comment type="similarity">
    <text evidence="1 4">Belongs to the UPF0677 family.</text>
</comment>
<proteinExistence type="inferred from homology"/>